<dbReference type="Gene3D" id="3.40.50.150">
    <property type="entry name" value="Vaccinia Virus protein VP39"/>
    <property type="match status" value="1"/>
</dbReference>
<gene>
    <name evidence="2" type="ORF">AXG55_12275</name>
</gene>
<dbReference type="KEGG" id="saqi:AXG55_12275"/>
<keyword evidence="3" id="KW-1185">Reference proteome</keyword>
<name>A0A1L4D4P6_9BACT</name>
<accession>A0A1L4D4P6</accession>
<evidence type="ECO:0000313" key="3">
    <source>
        <dbReference type="Proteomes" id="UP000184731"/>
    </source>
</evidence>
<dbReference type="PANTHER" id="PTHR12843:SF5">
    <property type="entry name" value="EEF1A LYSINE METHYLTRANSFERASE 2"/>
    <property type="match status" value="1"/>
</dbReference>
<sequence length="201" mass="23350">MSPKERFPNWVELYQENAVSNMPWFFEELDSDLKKFLQLKKINNGKFLDIGTGPGTQAVQLSQMGFDVTGTDIAESAIEKAKESYKEFKINFLQDDILNSKLQNKFDYIFDRGCFHVIAPEQRGVYVNNILKLLKSKGTLFLKCFHIDEPEREVGPWRLSEFDIQKIFNTYFHVQTMLKTTYQGNTSPLPKALFCTIIKKL</sequence>
<dbReference type="InterPro" id="IPR029063">
    <property type="entry name" value="SAM-dependent_MTases_sf"/>
</dbReference>
<proteinExistence type="predicted"/>
<dbReference type="Proteomes" id="UP000184731">
    <property type="component" value="Chromosome"/>
</dbReference>
<reference evidence="2 3" key="1">
    <citation type="submission" date="2016-10" db="EMBL/GenBank/DDBJ databases">
        <title>Silvanigrella aquatica sp. nov., isolated from a freshwater lake located in the Black Forest, Germany, description of Silvanigrellaceae fam. nov., Silvanigrellales ord. nov., reclassification of the order Bdellovibrionales in the class Oligoflexia, reclassification of the families Bacteriovoracaceae and Halobacteriovoraceae in the new order Bacteriovoracales ord. nov., and reclassification of the family Pseudobacteriovoracaceae in the order Oligoflexiales.</title>
        <authorList>
            <person name="Hahn M.W."/>
            <person name="Schmidt J."/>
            <person name="Koll U."/>
            <person name="Rohde M."/>
            <person name="Verbag S."/>
            <person name="Pitt A."/>
            <person name="Nakai R."/>
            <person name="Naganuma T."/>
            <person name="Lang E."/>
        </authorList>
    </citation>
    <scope>NUCLEOTIDE SEQUENCE [LARGE SCALE GENOMIC DNA]</scope>
    <source>
        <strain evidence="2 3">MWH-Nonnen-W8red</strain>
    </source>
</reference>
<evidence type="ECO:0000259" key="1">
    <source>
        <dbReference type="Pfam" id="PF13649"/>
    </source>
</evidence>
<dbReference type="AlphaFoldDB" id="A0A1L4D4P6"/>
<dbReference type="SUPFAM" id="SSF53335">
    <property type="entry name" value="S-adenosyl-L-methionine-dependent methyltransferases"/>
    <property type="match status" value="1"/>
</dbReference>
<evidence type="ECO:0000313" key="2">
    <source>
        <dbReference type="EMBL" id="APJ05185.1"/>
    </source>
</evidence>
<dbReference type="OrthoDB" id="5295364at2"/>
<feature type="domain" description="Methyltransferase" evidence="1">
    <location>
        <begin position="48"/>
        <end position="138"/>
    </location>
</feature>
<dbReference type="CDD" id="cd02440">
    <property type="entry name" value="AdoMet_MTases"/>
    <property type="match status" value="1"/>
</dbReference>
<organism evidence="2 3">
    <name type="scientific">Silvanigrella aquatica</name>
    <dbReference type="NCBI Taxonomy" id="1915309"/>
    <lineage>
        <taxon>Bacteria</taxon>
        <taxon>Pseudomonadati</taxon>
        <taxon>Bdellovibrionota</taxon>
        <taxon>Oligoflexia</taxon>
        <taxon>Silvanigrellales</taxon>
        <taxon>Silvanigrellaceae</taxon>
        <taxon>Silvanigrella</taxon>
    </lineage>
</organism>
<protein>
    <recommendedName>
        <fullName evidence="1">Methyltransferase domain-containing protein</fullName>
    </recommendedName>
</protein>
<dbReference type="EMBL" id="CP017834">
    <property type="protein sequence ID" value="APJ05185.1"/>
    <property type="molecule type" value="Genomic_DNA"/>
</dbReference>
<dbReference type="InterPro" id="IPR041698">
    <property type="entry name" value="Methyltransf_25"/>
</dbReference>
<dbReference type="STRING" id="1915309.AXG55_12275"/>
<dbReference type="Pfam" id="PF13649">
    <property type="entry name" value="Methyltransf_25"/>
    <property type="match status" value="1"/>
</dbReference>
<dbReference type="PANTHER" id="PTHR12843">
    <property type="entry name" value="PROTEIN-LYSINE N-METHYLTRANSFERASE METTL10"/>
    <property type="match status" value="1"/>
</dbReference>